<dbReference type="AlphaFoldDB" id="A0A7S2TH37"/>
<feature type="signal peptide" evidence="1">
    <location>
        <begin position="1"/>
        <end position="23"/>
    </location>
</feature>
<evidence type="ECO:0008006" key="3">
    <source>
        <dbReference type="Google" id="ProtNLM"/>
    </source>
</evidence>
<keyword evidence="1" id="KW-0732">Signal</keyword>
<gene>
    <name evidence="2" type="ORF">LSP00402_LOCUS2487</name>
</gene>
<evidence type="ECO:0000256" key="1">
    <source>
        <dbReference type="SAM" id="SignalP"/>
    </source>
</evidence>
<dbReference type="GO" id="GO:0005737">
    <property type="term" value="C:cytoplasm"/>
    <property type="evidence" value="ECO:0007669"/>
    <property type="project" value="TreeGrafter"/>
</dbReference>
<dbReference type="InterPro" id="IPR012674">
    <property type="entry name" value="Calycin"/>
</dbReference>
<dbReference type="PANTHER" id="PTHR10612:SF34">
    <property type="entry name" value="APOLIPOPROTEIN D"/>
    <property type="match status" value="1"/>
</dbReference>
<sequence>MITFPSQPHLLLPLLAFTVVADQAPSFLNTAVPSMTTRPPSQAPTIVTSKTLSPTLTRTIITTPTAMPTTRSPFAGCKDLDVVENFDLDAYISAKWYIQQQQVVDYLPAERFYCVTAEYSRRDNPGLFRYDINVKNKAYEADRTTMSEGNLCAFIAGNAKLAVAPCFVPRFAAGPYWIVAYNEEEGYALVSGGQPSIKTENGCKNGDGTNNSGLWIFTRDQQRNETLVAKVRDIAAEKGFDLSVLLDVDQTNCPVEE</sequence>
<accession>A0A7S2TH37</accession>
<dbReference type="EMBL" id="HBHP01003973">
    <property type="protein sequence ID" value="CAD9748967.1"/>
    <property type="molecule type" value="Transcribed_RNA"/>
</dbReference>
<reference evidence="2" key="1">
    <citation type="submission" date="2021-01" db="EMBL/GenBank/DDBJ databases">
        <authorList>
            <person name="Corre E."/>
            <person name="Pelletier E."/>
            <person name="Niang G."/>
            <person name="Scheremetjew M."/>
            <person name="Finn R."/>
            <person name="Kale V."/>
            <person name="Holt S."/>
            <person name="Cochrane G."/>
            <person name="Meng A."/>
            <person name="Brown T."/>
            <person name="Cohen L."/>
        </authorList>
    </citation>
    <scope>NUCLEOTIDE SEQUENCE</scope>
    <source>
        <strain evidence="2">CCMP622</strain>
    </source>
</reference>
<evidence type="ECO:0000313" key="2">
    <source>
        <dbReference type="EMBL" id="CAD9748967.1"/>
    </source>
</evidence>
<dbReference type="PANTHER" id="PTHR10612">
    <property type="entry name" value="APOLIPOPROTEIN D"/>
    <property type="match status" value="1"/>
</dbReference>
<protein>
    <recommendedName>
        <fullName evidence="3">Lipocalin/cytosolic fatty-acid binding domain-containing protein</fullName>
    </recommendedName>
</protein>
<proteinExistence type="predicted"/>
<dbReference type="GO" id="GO:0000302">
    <property type="term" value="P:response to reactive oxygen species"/>
    <property type="evidence" value="ECO:0007669"/>
    <property type="project" value="TreeGrafter"/>
</dbReference>
<dbReference type="SUPFAM" id="SSF50814">
    <property type="entry name" value="Lipocalins"/>
    <property type="match status" value="1"/>
</dbReference>
<dbReference type="Gene3D" id="2.40.128.20">
    <property type="match status" value="1"/>
</dbReference>
<organism evidence="2">
    <name type="scientific">Lotharella oceanica</name>
    <dbReference type="NCBI Taxonomy" id="641309"/>
    <lineage>
        <taxon>Eukaryota</taxon>
        <taxon>Sar</taxon>
        <taxon>Rhizaria</taxon>
        <taxon>Cercozoa</taxon>
        <taxon>Chlorarachniophyceae</taxon>
        <taxon>Lotharella</taxon>
    </lineage>
</organism>
<name>A0A7S2TH37_9EUKA</name>
<dbReference type="GO" id="GO:0006629">
    <property type="term" value="P:lipid metabolic process"/>
    <property type="evidence" value="ECO:0007669"/>
    <property type="project" value="TreeGrafter"/>
</dbReference>
<feature type="chain" id="PRO_5030775895" description="Lipocalin/cytosolic fatty-acid binding domain-containing protein" evidence="1">
    <location>
        <begin position="24"/>
        <end position="257"/>
    </location>
</feature>